<dbReference type="Pfam" id="PF02683">
    <property type="entry name" value="DsbD_TM"/>
    <property type="match status" value="1"/>
</dbReference>
<keyword evidence="3" id="KW-0201">Cytochrome c-type biogenesis</keyword>
<feature type="transmembrane region" description="Helical" evidence="6">
    <location>
        <begin position="310"/>
        <end position="331"/>
    </location>
</feature>
<dbReference type="Pfam" id="PF13899">
    <property type="entry name" value="Thioredoxin_7"/>
    <property type="match status" value="1"/>
</dbReference>
<evidence type="ECO:0000256" key="2">
    <source>
        <dbReference type="ARBA" id="ARBA00022692"/>
    </source>
</evidence>
<accession>H8KN18</accession>
<feature type="transmembrane region" description="Helical" evidence="6">
    <location>
        <begin position="460"/>
        <end position="477"/>
    </location>
</feature>
<evidence type="ECO:0000256" key="1">
    <source>
        <dbReference type="ARBA" id="ARBA00004141"/>
    </source>
</evidence>
<evidence type="ECO:0000313" key="10">
    <source>
        <dbReference type="Proteomes" id="UP000007590"/>
    </source>
</evidence>
<dbReference type="InterPro" id="IPR036929">
    <property type="entry name" value="DsbDN_sf"/>
</dbReference>
<dbReference type="PANTHER" id="PTHR32234">
    <property type="entry name" value="THIOL:DISULFIDE INTERCHANGE PROTEIN DSBD"/>
    <property type="match status" value="1"/>
</dbReference>
<feature type="transmembrane region" description="Helical" evidence="6">
    <location>
        <begin position="232"/>
        <end position="255"/>
    </location>
</feature>
<feature type="transmembrane region" description="Helical" evidence="6">
    <location>
        <begin position="276"/>
        <end position="298"/>
    </location>
</feature>
<feature type="transmembrane region" description="Helical" evidence="6">
    <location>
        <begin position="387"/>
        <end position="411"/>
    </location>
</feature>
<feature type="domain" description="Cytochrome C biogenesis protein transmembrane" evidence="7">
    <location>
        <begin position="233"/>
        <end position="446"/>
    </location>
</feature>
<dbReference type="GO" id="GO:0045454">
    <property type="term" value="P:cell redox homeostasis"/>
    <property type="evidence" value="ECO:0007669"/>
    <property type="project" value="TreeGrafter"/>
</dbReference>
<evidence type="ECO:0000256" key="4">
    <source>
        <dbReference type="ARBA" id="ARBA00022989"/>
    </source>
</evidence>
<dbReference type="SUPFAM" id="SSF52833">
    <property type="entry name" value="Thioredoxin-like"/>
    <property type="match status" value="1"/>
</dbReference>
<keyword evidence="5 6" id="KW-0472">Membrane</keyword>
<feature type="domain" description="Thiol:disulfide interchange protein DsbD N-terminal" evidence="8">
    <location>
        <begin position="47"/>
        <end position="157"/>
    </location>
</feature>
<dbReference type="GO" id="GO:0017004">
    <property type="term" value="P:cytochrome complex assembly"/>
    <property type="evidence" value="ECO:0007669"/>
    <property type="project" value="UniProtKB-KW"/>
</dbReference>
<dbReference type="Gene3D" id="2.60.40.1250">
    <property type="entry name" value="Thiol:disulfide interchange protein DsbD, N-terminal domain"/>
    <property type="match status" value="1"/>
</dbReference>
<keyword evidence="2 6" id="KW-0812">Transmembrane</keyword>
<evidence type="ECO:0000256" key="6">
    <source>
        <dbReference type="SAM" id="Phobius"/>
    </source>
</evidence>
<evidence type="ECO:0000313" key="9">
    <source>
        <dbReference type="EMBL" id="AFD09097.1"/>
    </source>
</evidence>
<dbReference type="GO" id="GO:0016020">
    <property type="term" value="C:membrane"/>
    <property type="evidence" value="ECO:0007669"/>
    <property type="project" value="UniProtKB-SubCell"/>
</dbReference>
<name>H8KN18_SOLCM</name>
<feature type="transmembrane region" description="Helical" evidence="6">
    <location>
        <begin position="497"/>
        <end position="516"/>
    </location>
</feature>
<dbReference type="Proteomes" id="UP000007590">
    <property type="component" value="Chromosome"/>
</dbReference>
<gene>
    <name evidence="9" type="ordered locus">Solca_4107</name>
</gene>
<dbReference type="InterPro" id="IPR003834">
    <property type="entry name" value="Cyt_c_assmbl_TM_dom"/>
</dbReference>
<dbReference type="InterPro" id="IPR028250">
    <property type="entry name" value="DsbDN"/>
</dbReference>
<dbReference type="InterPro" id="IPR036249">
    <property type="entry name" value="Thioredoxin-like_sf"/>
</dbReference>
<dbReference type="EMBL" id="CP003349">
    <property type="protein sequence ID" value="AFD09097.1"/>
    <property type="molecule type" value="Genomic_DNA"/>
</dbReference>
<evidence type="ECO:0000259" key="8">
    <source>
        <dbReference type="Pfam" id="PF11412"/>
    </source>
</evidence>
<sequence>MLSWLNLNIDKRMKRVLVMLAMLISSIAVYAQIETPVTWSYSSKNTKGDEAVLILTAKIDGGWHMYSQFIADGGPVPTSFKFTPSKDYELVGKVDEKTPAHKGFDQTFQMNIAYFEGKAVFEQKIRLKVPSAKISGKLEYMVCNDQQCLPPEEVEFTISATGTPKTADATVAPAVTDPKTAQATTKVDSTSTAAHATTVDTAANDTVSKSGVTPITTHENGGPTEIKSASTWGIFIEGFLFGFVALLMPCIFPMIPLTVSFFTKRSPSRAAGIRKAIIFGLAIIGIYVIFGLGITIALGEDALNQLASNAIANLIFFVVLVVFAASFFGAFEITLPSSWATKADEKADKGGILGIFFMALALALASFSCTGPLIGNLLVEAARKGQYLGPAMGMLGFSTSLAIPFTLFAIFPSWLQNLPKSGGWLNSVKVTLGFIELAFALKFLSNVDLAYHWGILDREVFLVLWIVIFTMLGFYLLGKLKFSHDSDLHYVSVPRLFLSLTSFAFAIYMIPGLWGAPLKSISAFAPPMGTQDFDLSVLTVGGGSNNNNQASAHTAKKYAGIFHAPHGIDAFFDYEEGLAYAKKVGKPVMVDFTGHSCVNCRKMEANVWSNPDVLQRLKGDYVLISLYVDDRTELPESEQYVSKTTGKKITTVGKKWSDLQASTYNTNSQPYYVLIDHAGKALVQPQAYNPDIQNYVRFLDSGKQAFENQKLTMK</sequence>
<dbReference type="PANTHER" id="PTHR32234:SF0">
    <property type="entry name" value="THIOL:DISULFIDE INTERCHANGE PROTEIN DSBD"/>
    <property type="match status" value="1"/>
</dbReference>
<keyword evidence="4 6" id="KW-1133">Transmembrane helix</keyword>
<dbReference type="STRING" id="929556.Solca_4107"/>
<dbReference type="HOGENOM" id="CLU_015841_0_0_10"/>
<evidence type="ECO:0000259" key="7">
    <source>
        <dbReference type="Pfam" id="PF02683"/>
    </source>
</evidence>
<keyword evidence="10" id="KW-1185">Reference proteome</keyword>
<dbReference type="eggNOG" id="COG4232">
    <property type="taxonomic scope" value="Bacteria"/>
</dbReference>
<protein>
    <submittedName>
        <fullName evidence="9">Thiol:disulfide interchange protein</fullName>
    </submittedName>
</protein>
<feature type="transmembrane region" description="Helical" evidence="6">
    <location>
        <begin position="352"/>
        <end position="375"/>
    </location>
</feature>
<evidence type="ECO:0000256" key="5">
    <source>
        <dbReference type="ARBA" id="ARBA00023136"/>
    </source>
</evidence>
<organism evidence="9 10">
    <name type="scientific">Solitalea canadensis (strain ATCC 29591 / DSM 3403 / JCM 21819 / LMG 8368 / NBRC 15130 / NCIMB 12057 / USAM 9D)</name>
    <name type="common">Flexibacter canadensis</name>
    <dbReference type="NCBI Taxonomy" id="929556"/>
    <lineage>
        <taxon>Bacteria</taxon>
        <taxon>Pseudomonadati</taxon>
        <taxon>Bacteroidota</taxon>
        <taxon>Sphingobacteriia</taxon>
        <taxon>Sphingobacteriales</taxon>
        <taxon>Sphingobacteriaceae</taxon>
        <taxon>Solitalea</taxon>
    </lineage>
</organism>
<dbReference type="GO" id="GO:0015035">
    <property type="term" value="F:protein-disulfide reductase activity"/>
    <property type="evidence" value="ECO:0007669"/>
    <property type="project" value="TreeGrafter"/>
</dbReference>
<reference evidence="9" key="1">
    <citation type="submission" date="2012-02" db="EMBL/GenBank/DDBJ databases">
        <title>The complete genome of Solitalea canadensis DSM 3403.</title>
        <authorList>
            <consortium name="US DOE Joint Genome Institute (JGI-PGF)"/>
            <person name="Lucas S."/>
            <person name="Copeland A."/>
            <person name="Lapidus A."/>
            <person name="Glavina del Rio T."/>
            <person name="Dalin E."/>
            <person name="Tice H."/>
            <person name="Bruce D."/>
            <person name="Goodwin L."/>
            <person name="Pitluck S."/>
            <person name="Peters L."/>
            <person name="Ovchinnikova G."/>
            <person name="Lu M."/>
            <person name="Kyrpides N."/>
            <person name="Mavromatis K."/>
            <person name="Ivanova N."/>
            <person name="Brettin T."/>
            <person name="Detter J.C."/>
            <person name="Han C."/>
            <person name="Larimer F."/>
            <person name="Land M."/>
            <person name="Hauser L."/>
            <person name="Markowitz V."/>
            <person name="Cheng J.-F."/>
            <person name="Hugenholtz P."/>
            <person name="Woyke T."/>
            <person name="Wu D."/>
            <person name="Spring S."/>
            <person name="Schroeder M."/>
            <person name="Kopitz M."/>
            <person name="Brambilla E."/>
            <person name="Klenk H.-P."/>
            <person name="Eisen J.A."/>
        </authorList>
    </citation>
    <scope>NUCLEOTIDE SEQUENCE</scope>
    <source>
        <strain evidence="9">DSM 3403</strain>
    </source>
</reference>
<dbReference type="AlphaFoldDB" id="H8KN18"/>
<dbReference type="KEGG" id="scn:Solca_4107"/>
<dbReference type="Pfam" id="PF11412">
    <property type="entry name" value="DsbD_N"/>
    <property type="match status" value="1"/>
</dbReference>
<proteinExistence type="predicted"/>
<dbReference type="Gene3D" id="3.40.30.10">
    <property type="entry name" value="Glutaredoxin"/>
    <property type="match status" value="1"/>
</dbReference>
<comment type="subcellular location">
    <subcellularLocation>
        <location evidence="1">Membrane</location>
        <topology evidence="1">Multi-pass membrane protein</topology>
    </subcellularLocation>
</comment>
<feature type="transmembrane region" description="Helical" evidence="6">
    <location>
        <begin position="423"/>
        <end position="440"/>
    </location>
</feature>
<evidence type="ECO:0000256" key="3">
    <source>
        <dbReference type="ARBA" id="ARBA00022748"/>
    </source>
</evidence>